<dbReference type="GO" id="GO:0009636">
    <property type="term" value="P:response to toxic substance"/>
    <property type="evidence" value="ECO:0007669"/>
    <property type="project" value="UniProtKB-KW"/>
</dbReference>
<dbReference type="AlphaFoldDB" id="A0A9Q8YD59"/>
<dbReference type="Proteomes" id="UP001055460">
    <property type="component" value="Plasmid pA"/>
</dbReference>
<protein>
    <recommendedName>
        <fullName evidence="8">Propionate 3-nitronate monooxygenase</fullName>
    </recommendedName>
</protein>
<evidence type="ECO:0000313" key="10">
    <source>
        <dbReference type="EMBL" id="USJ26747.1"/>
    </source>
</evidence>
<keyword evidence="3" id="KW-0216">Detoxification</keyword>
<geneLocation type="plasmid" evidence="10 11">
    <name>pA</name>
</geneLocation>
<evidence type="ECO:0000256" key="6">
    <source>
        <dbReference type="ARBA" id="ARBA00023002"/>
    </source>
</evidence>
<keyword evidence="4" id="KW-0285">Flavoprotein</keyword>
<gene>
    <name evidence="10" type="ORF">NE863_22665</name>
</gene>
<dbReference type="SUPFAM" id="SSF51412">
    <property type="entry name" value="Inosine monophosphate dehydrogenase (IMPDH)"/>
    <property type="match status" value="1"/>
</dbReference>
<evidence type="ECO:0000256" key="1">
    <source>
        <dbReference type="ARBA" id="ARBA00001917"/>
    </source>
</evidence>
<keyword evidence="6" id="KW-0560">Oxidoreductase</keyword>
<organism evidence="10 11">
    <name type="scientific">Ensifer adhaerens</name>
    <name type="common">Sinorhizobium morelense</name>
    <dbReference type="NCBI Taxonomy" id="106592"/>
    <lineage>
        <taxon>Bacteria</taxon>
        <taxon>Pseudomonadati</taxon>
        <taxon>Pseudomonadota</taxon>
        <taxon>Alphaproteobacteria</taxon>
        <taxon>Hyphomicrobiales</taxon>
        <taxon>Rhizobiaceae</taxon>
        <taxon>Sinorhizobium/Ensifer group</taxon>
        <taxon>Ensifer</taxon>
    </lineage>
</organism>
<dbReference type="InterPro" id="IPR004136">
    <property type="entry name" value="NMO"/>
</dbReference>
<evidence type="ECO:0000256" key="3">
    <source>
        <dbReference type="ARBA" id="ARBA00022575"/>
    </source>
</evidence>
<keyword evidence="5" id="KW-0288">FMN</keyword>
<dbReference type="EMBL" id="CP098808">
    <property type="protein sequence ID" value="USJ26747.1"/>
    <property type="molecule type" value="Genomic_DNA"/>
</dbReference>
<dbReference type="GO" id="GO:0018580">
    <property type="term" value="F:nitronate monooxygenase activity"/>
    <property type="evidence" value="ECO:0007669"/>
    <property type="project" value="InterPro"/>
</dbReference>
<dbReference type="Gene3D" id="3.20.20.70">
    <property type="entry name" value="Aldolase class I"/>
    <property type="match status" value="1"/>
</dbReference>
<reference evidence="10" key="1">
    <citation type="submission" date="2022-06" db="EMBL/GenBank/DDBJ databases">
        <title>Physiological and biochemical characterization and genomic elucidation of a strain of the genus Ensifer adhaerens M8 that combines arsenic oxidation and chromium reduction.</title>
        <authorList>
            <person name="Li X."/>
            <person name="Yu c."/>
        </authorList>
    </citation>
    <scope>NUCLEOTIDE SEQUENCE</scope>
    <source>
        <strain evidence="10">M8</strain>
        <plasmid evidence="10">pA</plasmid>
    </source>
</reference>
<accession>A0A9Q8YD59</accession>
<name>A0A9Q8YD59_ENSAD</name>
<comment type="cofactor">
    <cofactor evidence="1">
        <name>FMN</name>
        <dbReference type="ChEBI" id="CHEBI:58210"/>
    </cofactor>
</comment>
<dbReference type="Pfam" id="PF03060">
    <property type="entry name" value="NMO"/>
    <property type="match status" value="1"/>
</dbReference>
<dbReference type="InterPro" id="IPR013785">
    <property type="entry name" value="Aldolase_TIM"/>
</dbReference>
<evidence type="ECO:0000256" key="4">
    <source>
        <dbReference type="ARBA" id="ARBA00022630"/>
    </source>
</evidence>
<comment type="catalytic activity">
    <reaction evidence="9">
        <text>3 propionate 3-nitronate + 3 O2 + H2O = 3 3-oxopropanoate + 2 nitrate + nitrite + H2O2 + 3 H(+)</text>
        <dbReference type="Rhea" id="RHEA:57332"/>
        <dbReference type="ChEBI" id="CHEBI:15377"/>
        <dbReference type="ChEBI" id="CHEBI:15378"/>
        <dbReference type="ChEBI" id="CHEBI:15379"/>
        <dbReference type="ChEBI" id="CHEBI:16240"/>
        <dbReference type="ChEBI" id="CHEBI:16301"/>
        <dbReference type="ChEBI" id="CHEBI:17632"/>
        <dbReference type="ChEBI" id="CHEBI:33190"/>
        <dbReference type="ChEBI" id="CHEBI:136067"/>
    </reaction>
</comment>
<comment type="similarity">
    <text evidence="2">Belongs to the nitronate monooxygenase family. NMO class I subfamily.</text>
</comment>
<dbReference type="PANTHER" id="PTHR42747">
    <property type="entry name" value="NITRONATE MONOOXYGENASE-RELATED"/>
    <property type="match status" value="1"/>
</dbReference>
<keyword evidence="7 10" id="KW-0503">Monooxygenase</keyword>
<evidence type="ECO:0000256" key="2">
    <source>
        <dbReference type="ARBA" id="ARBA00009881"/>
    </source>
</evidence>
<evidence type="ECO:0000313" key="11">
    <source>
        <dbReference type="Proteomes" id="UP001055460"/>
    </source>
</evidence>
<evidence type="ECO:0000256" key="9">
    <source>
        <dbReference type="ARBA" id="ARBA00049401"/>
    </source>
</evidence>
<sequence length="342" mass="35691">MQGTLSKLGLRHPLIVAPMAGGPSSPALVAASSAAGALGSIGAAYSSPPAIAEFAQAVRARTDCPFAINLFIQHPQPKIDAAALERARRATAGYRVELGLPTPEFAAPYEEDFDAQFEAVLRAKPAALSFVFGVLPAEHMRAARDAGMLIIGTATTPEETLALEESGVDAITLQGYEAGGHRGIFDPSAEDSEIGLEDLLAWSLGKVKVPLIAAGGIMTGSDIQAVLTKGASAVQMGTAFLATAEAGTSAPYRAALEGTERKTRTTRVFSGRFARGVENRFMNEVDAAAVMPFPAQNKFTRDIRAASTAKGSPDFLSLWSGTGKGELWQGSASDLIARLFPA</sequence>
<dbReference type="CDD" id="cd04730">
    <property type="entry name" value="NPD_like"/>
    <property type="match status" value="1"/>
</dbReference>
<keyword evidence="10" id="KW-0614">Plasmid</keyword>
<proteinExistence type="inferred from homology"/>
<evidence type="ECO:0000256" key="8">
    <source>
        <dbReference type="ARBA" id="ARBA00031155"/>
    </source>
</evidence>
<dbReference type="PANTHER" id="PTHR42747:SF3">
    <property type="entry name" value="NITRONATE MONOOXYGENASE-RELATED"/>
    <property type="match status" value="1"/>
</dbReference>
<dbReference type="RefSeq" id="WP_112772196.1">
    <property type="nucleotide sequence ID" value="NZ_CP098808.1"/>
</dbReference>
<evidence type="ECO:0000256" key="7">
    <source>
        <dbReference type="ARBA" id="ARBA00023033"/>
    </source>
</evidence>
<evidence type="ECO:0000256" key="5">
    <source>
        <dbReference type="ARBA" id="ARBA00022643"/>
    </source>
</evidence>